<feature type="domain" description="RING-type" evidence="18">
    <location>
        <begin position="317"/>
        <end position="359"/>
    </location>
</feature>
<evidence type="ECO:0000256" key="16">
    <source>
        <dbReference type="SAM" id="Phobius"/>
    </source>
</evidence>
<keyword evidence="6 16" id="KW-0812">Transmembrane</keyword>
<comment type="pathway">
    <text evidence="3">Protein modification; protein ubiquitination.</text>
</comment>
<evidence type="ECO:0000256" key="7">
    <source>
        <dbReference type="ARBA" id="ARBA00022723"/>
    </source>
</evidence>
<accession>A0ABD1PY56</accession>
<evidence type="ECO:0000256" key="2">
    <source>
        <dbReference type="ARBA" id="ARBA00004167"/>
    </source>
</evidence>
<keyword evidence="7" id="KW-0479">Metal-binding</keyword>
<dbReference type="Pfam" id="PF13947">
    <property type="entry name" value="GUB_WAK_bind"/>
    <property type="match status" value="1"/>
</dbReference>
<comment type="caution">
    <text evidence="19">The sequence shown here is derived from an EMBL/GenBank/DDBJ whole genome shotgun (WGS) entry which is preliminary data.</text>
</comment>
<evidence type="ECO:0000256" key="5">
    <source>
        <dbReference type="ARBA" id="ARBA00022679"/>
    </source>
</evidence>
<proteinExistence type="inferred from homology"/>
<keyword evidence="11" id="KW-0862">Zinc</keyword>
<dbReference type="EMBL" id="JBFOLJ010000016">
    <property type="protein sequence ID" value="KAL2468853.1"/>
    <property type="molecule type" value="Genomic_DNA"/>
</dbReference>
<dbReference type="SMART" id="SM00184">
    <property type="entry name" value="RING"/>
    <property type="match status" value="1"/>
</dbReference>
<evidence type="ECO:0000256" key="8">
    <source>
        <dbReference type="ARBA" id="ARBA00022729"/>
    </source>
</evidence>
<protein>
    <recommendedName>
        <fullName evidence="4">RING-type E3 ubiquitin transferase</fullName>
        <ecNumber evidence="4">2.3.2.27</ecNumber>
    </recommendedName>
</protein>
<dbReference type="SUPFAM" id="SSF57850">
    <property type="entry name" value="RING/U-box"/>
    <property type="match status" value="1"/>
</dbReference>
<dbReference type="GO" id="GO:0061630">
    <property type="term" value="F:ubiquitin protein ligase activity"/>
    <property type="evidence" value="ECO:0007669"/>
    <property type="project" value="UniProtKB-EC"/>
</dbReference>
<evidence type="ECO:0000256" key="17">
    <source>
        <dbReference type="SAM" id="SignalP"/>
    </source>
</evidence>
<evidence type="ECO:0000313" key="20">
    <source>
        <dbReference type="Proteomes" id="UP001604277"/>
    </source>
</evidence>
<keyword evidence="8 17" id="KW-0732">Signal</keyword>
<evidence type="ECO:0000256" key="10">
    <source>
        <dbReference type="ARBA" id="ARBA00022786"/>
    </source>
</evidence>
<reference evidence="20" key="1">
    <citation type="submission" date="2024-07" db="EMBL/GenBank/DDBJ databases">
        <title>Two chromosome-level genome assemblies of Korean endemic species Abeliophyllum distichum and Forsythia ovata (Oleaceae).</title>
        <authorList>
            <person name="Jang H."/>
        </authorList>
    </citation>
    <scope>NUCLEOTIDE SEQUENCE [LARGE SCALE GENOMIC DNA]</scope>
</reference>
<keyword evidence="12 16" id="KW-1133">Transmembrane helix</keyword>
<dbReference type="AlphaFoldDB" id="A0ABD1PY56"/>
<comment type="catalytic activity">
    <reaction evidence="1">
        <text>S-ubiquitinyl-[E2 ubiquitin-conjugating enzyme]-L-cysteine + [acceptor protein]-L-lysine = [E2 ubiquitin-conjugating enzyme]-L-cysteine + N(6)-ubiquitinyl-[acceptor protein]-L-lysine.</text>
        <dbReference type="EC" id="2.3.2.27"/>
    </reaction>
</comment>
<keyword evidence="9 15" id="KW-0863">Zinc-finger</keyword>
<dbReference type="InterPro" id="IPR025287">
    <property type="entry name" value="WAK_GUB"/>
</dbReference>
<keyword evidence="20" id="KW-1185">Reference proteome</keyword>
<evidence type="ECO:0000313" key="19">
    <source>
        <dbReference type="EMBL" id="KAL2468853.1"/>
    </source>
</evidence>
<name>A0ABD1PY56_9LAMI</name>
<keyword evidence="5" id="KW-0808">Transferase</keyword>
<dbReference type="GO" id="GO:0008270">
    <property type="term" value="F:zinc ion binding"/>
    <property type="evidence" value="ECO:0007669"/>
    <property type="project" value="UniProtKB-KW"/>
</dbReference>
<feature type="transmembrane region" description="Helical" evidence="16">
    <location>
        <begin position="223"/>
        <end position="244"/>
    </location>
</feature>
<evidence type="ECO:0000256" key="9">
    <source>
        <dbReference type="ARBA" id="ARBA00022771"/>
    </source>
</evidence>
<dbReference type="PANTHER" id="PTHR46279:SF2">
    <property type="entry name" value="RING-H2 FINGER PROTEIN ATL21A-RELATED"/>
    <property type="match status" value="1"/>
</dbReference>
<feature type="chain" id="PRO_5044786308" description="RING-type E3 ubiquitin transferase" evidence="17">
    <location>
        <begin position="22"/>
        <end position="367"/>
    </location>
</feature>
<gene>
    <name evidence="19" type="ORF">Fot_50429</name>
</gene>
<dbReference type="PANTHER" id="PTHR46279">
    <property type="entry name" value="RING/U-BOX SUPERFAMILY PROTEIN"/>
    <property type="match status" value="1"/>
</dbReference>
<dbReference type="InterPro" id="IPR046948">
    <property type="entry name" value="ATL20-22-like"/>
</dbReference>
<evidence type="ECO:0000256" key="4">
    <source>
        <dbReference type="ARBA" id="ARBA00012483"/>
    </source>
</evidence>
<dbReference type="Gene3D" id="3.30.40.10">
    <property type="entry name" value="Zinc/RING finger domain, C3HC4 (zinc finger)"/>
    <property type="match status" value="1"/>
</dbReference>
<sequence>MAFLQILILFFNFFIFSIVYSEKICPNSFCENDYFTIQYPFKLLGQNLNICNNYTDLICNFQNSITILNLPFSGDFYVHNIDYYTKRITLYDPGNCLAKRLINLNLSSSPFEAIYYQNYTFYSCPGTDSLYYRFKPIGCLSNLTNNVTVATASVIPDVMNLYYNCSVIFSSEIPVSWIGEYDNIGISNDFQLTWNVPDCNDCEERDPTGGSQSKWSKLIRSPFFIPLVVILITFLGIACFLSLMKLIVCRDGTQETVDDSTIPPVQPQSTAVTAATGPQETVDMAATPSQSTIVTIGIDELKMKSFTELVGPGGAACAICLEEYHCEETIRCITQCGHYFHADCIDQWLQKSQTCPVCRTSLSDVKF</sequence>
<dbReference type="EC" id="2.3.2.27" evidence="4"/>
<dbReference type="Proteomes" id="UP001604277">
    <property type="component" value="Unassembled WGS sequence"/>
</dbReference>
<evidence type="ECO:0000259" key="18">
    <source>
        <dbReference type="PROSITE" id="PS50089"/>
    </source>
</evidence>
<evidence type="ECO:0000256" key="15">
    <source>
        <dbReference type="PROSITE-ProRule" id="PRU00175"/>
    </source>
</evidence>
<dbReference type="GO" id="GO:0016020">
    <property type="term" value="C:membrane"/>
    <property type="evidence" value="ECO:0007669"/>
    <property type="project" value="UniProtKB-SubCell"/>
</dbReference>
<organism evidence="19 20">
    <name type="scientific">Forsythia ovata</name>
    <dbReference type="NCBI Taxonomy" id="205694"/>
    <lineage>
        <taxon>Eukaryota</taxon>
        <taxon>Viridiplantae</taxon>
        <taxon>Streptophyta</taxon>
        <taxon>Embryophyta</taxon>
        <taxon>Tracheophyta</taxon>
        <taxon>Spermatophyta</taxon>
        <taxon>Magnoliopsida</taxon>
        <taxon>eudicotyledons</taxon>
        <taxon>Gunneridae</taxon>
        <taxon>Pentapetalae</taxon>
        <taxon>asterids</taxon>
        <taxon>lamiids</taxon>
        <taxon>Lamiales</taxon>
        <taxon>Oleaceae</taxon>
        <taxon>Forsythieae</taxon>
        <taxon>Forsythia</taxon>
    </lineage>
</organism>
<evidence type="ECO:0000256" key="6">
    <source>
        <dbReference type="ARBA" id="ARBA00022692"/>
    </source>
</evidence>
<evidence type="ECO:0000256" key="11">
    <source>
        <dbReference type="ARBA" id="ARBA00022833"/>
    </source>
</evidence>
<dbReference type="Pfam" id="PF13639">
    <property type="entry name" value="zf-RING_2"/>
    <property type="match status" value="1"/>
</dbReference>
<evidence type="ECO:0000256" key="14">
    <source>
        <dbReference type="ARBA" id="ARBA00024209"/>
    </source>
</evidence>
<evidence type="ECO:0000256" key="12">
    <source>
        <dbReference type="ARBA" id="ARBA00022989"/>
    </source>
</evidence>
<evidence type="ECO:0000256" key="1">
    <source>
        <dbReference type="ARBA" id="ARBA00000900"/>
    </source>
</evidence>
<dbReference type="InterPro" id="IPR013083">
    <property type="entry name" value="Znf_RING/FYVE/PHD"/>
</dbReference>
<evidence type="ECO:0000256" key="13">
    <source>
        <dbReference type="ARBA" id="ARBA00023136"/>
    </source>
</evidence>
<dbReference type="CDD" id="cd16461">
    <property type="entry name" value="RING-H2_EL5-like"/>
    <property type="match status" value="1"/>
</dbReference>
<keyword evidence="10" id="KW-0833">Ubl conjugation pathway</keyword>
<dbReference type="InterPro" id="IPR001841">
    <property type="entry name" value="Znf_RING"/>
</dbReference>
<keyword evidence="13 16" id="KW-0472">Membrane</keyword>
<comment type="similarity">
    <text evidence="14">Belongs to the RING-type zinc finger family. ATL subfamily.</text>
</comment>
<evidence type="ECO:0000256" key="3">
    <source>
        <dbReference type="ARBA" id="ARBA00004906"/>
    </source>
</evidence>
<dbReference type="PROSITE" id="PS50089">
    <property type="entry name" value="ZF_RING_2"/>
    <property type="match status" value="1"/>
</dbReference>
<feature type="signal peptide" evidence="17">
    <location>
        <begin position="1"/>
        <end position="21"/>
    </location>
</feature>
<comment type="subcellular location">
    <subcellularLocation>
        <location evidence="2">Membrane</location>
        <topology evidence="2">Single-pass membrane protein</topology>
    </subcellularLocation>
</comment>